<reference evidence="2 3" key="1">
    <citation type="submission" date="2018-10" db="EMBL/GenBank/DDBJ databases">
        <authorList>
            <person name="Ekblom R."/>
            <person name="Jareborg N."/>
        </authorList>
    </citation>
    <scope>NUCLEOTIDE SEQUENCE [LARGE SCALE GENOMIC DNA]</scope>
    <source>
        <tissue evidence="2">Muscle</tissue>
    </source>
</reference>
<sequence length="221" mass="24383">PCGVWPRVQEPFQESPQSLRGFCLCPRVLSVAEVVEADSEVGQVREVAGLPEQSVEQQGDDRRRDGHEAQEQQLLTPPWPGDGHFLLPFARPPSCDLMEVTSVSAQSPSQRPHKLTFSLPEFHEHLRQPSFQPQREQEVGGNLQAGPTCVLSCGLGLRSPARRPREPAGPALGVRTREDKRPPGPLQIGLYSSRLHTIPLCLQTFHFGMTAQSSGTQCCRP</sequence>
<protein>
    <submittedName>
        <fullName evidence="2">Uncharacterized protein</fullName>
    </submittedName>
</protein>
<proteinExistence type="predicted"/>
<feature type="region of interest" description="Disordered" evidence="1">
    <location>
        <begin position="47"/>
        <end position="82"/>
    </location>
</feature>
<accession>A0A9X9LDC3</accession>
<dbReference type="AlphaFoldDB" id="A0A9X9LDC3"/>
<feature type="compositionally biased region" description="Basic and acidic residues" evidence="1">
    <location>
        <begin position="59"/>
        <end position="70"/>
    </location>
</feature>
<evidence type="ECO:0000256" key="1">
    <source>
        <dbReference type="SAM" id="MobiDB-lite"/>
    </source>
</evidence>
<comment type="caution">
    <text evidence="2">The sequence shown here is derived from an EMBL/GenBank/DDBJ whole genome shotgun (WGS) entry which is preliminary data.</text>
</comment>
<organism evidence="2 3">
    <name type="scientific">Gulo gulo</name>
    <name type="common">Wolverine</name>
    <name type="synonym">Gluton</name>
    <dbReference type="NCBI Taxonomy" id="48420"/>
    <lineage>
        <taxon>Eukaryota</taxon>
        <taxon>Metazoa</taxon>
        <taxon>Chordata</taxon>
        <taxon>Craniata</taxon>
        <taxon>Vertebrata</taxon>
        <taxon>Euteleostomi</taxon>
        <taxon>Mammalia</taxon>
        <taxon>Eutheria</taxon>
        <taxon>Laurasiatheria</taxon>
        <taxon>Carnivora</taxon>
        <taxon>Caniformia</taxon>
        <taxon>Musteloidea</taxon>
        <taxon>Mustelidae</taxon>
        <taxon>Guloninae</taxon>
        <taxon>Gulo</taxon>
    </lineage>
</organism>
<evidence type="ECO:0000313" key="2">
    <source>
        <dbReference type="EMBL" id="VCW50360.1"/>
    </source>
</evidence>
<gene>
    <name evidence="2" type="ORF">BN2614_LOCUS2</name>
</gene>
<keyword evidence="3" id="KW-1185">Reference proteome</keyword>
<dbReference type="Proteomes" id="UP000269945">
    <property type="component" value="Unassembled WGS sequence"/>
</dbReference>
<dbReference type="EMBL" id="CYRY02000814">
    <property type="protein sequence ID" value="VCW50360.1"/>
    <property type="molecule type" value="Genomic_DNA"/>
</dbReference>
<name>A0A9X9LDC3_GULGU</name>
<evidence type="ECO:0000313" key="3">
    <source>
        <dbReference type="Proteomes" id="UP000269945"/>
    </source>
</evidence>
<feature type="non-terminal residue" evidence="2">
    <location>
        <position position="1"/>
    </location>
</feature>
<feature type="region of interest" description="Disordered" evidence="1">
    <location>
        <begin position="160"/>
        <end position="184"/>
    </location>
</feature>